<feature type="transmembrane region" description="Helical" evidence="1">
    <location>
        <begin position="7"/>
        <end position="34"/>
    </location>
</feature>
<evidence type="ECO:0000313" key="2">
    <source>
        <dbReference type="EMBL" id="KGO84211.1"/>
    </source>
</evidence>
<accession>A0A0A2LY18</accession>
<feature type="transmembrane region" description="Helical" evidence="1">
    <location>
        <begin position="138"/>
        <end position="161"/>
    </location>
</feature>
<keyword evidence="1" id="KW-1133">Transmembrane helix</keyword>
<feature type="transmembrane region" description="Helical" evidence="1">
    <location>
        <begin position="110"/>
        <end position="126"/>
    </location>
</feature>
<keyword evidence="1" id="KW-0472">Membrane</keyword>
<feature type="transmembrane region" description="Helical" evidence="1">
    <location>
        <begin position="46"/>
        <end position="66"/>
    </location>
</feature>
<reference evidence="2 3" key="1">
    <citation type="submission" date="2013-09" db="EMBL/GenBank/DDBJ databases">
        <authorList>
            <person name="Zeng Z."/>
            <person name="Chen C."/>
        </authorList>
    </citation>
    <scope>NUCLEOTIDE SEQUENCE [LARGE SCALE GENOMIC DNA]</scope>
    <source>
        <strain evidence="2 3">F44-8</strain>
    </source>
</reference>
<protein>
    <submittedName>
        <fullName evidence="2">Uncharacterized protein</fullName>
    </submittedName>
</protein>
<dbReference type="Proteomes" id="UP000030129">
    <property type="component" value="Unassembled WGS sequence"/>
</dbReference>
<organism evidence="2 3">
    <name type="scientific">Flavobacterium beibuense F44-8</name>
    <dbReference type="NCBI Taxonomy" id="1406840"/>
    <lineage>
        <taxon>Bacteria</taxon>
        <taxon>Pseudomonadati</taxon>
        <taxon>Bacteroidota</taxon>
        <taxon>Flavobacteriia</taxon>
        <taxon>Flavobacteriales</taxon>
        <taxon>Flavobacteriaceae</taxon>
        <taxon>Flavobacterium</taxon>
    </lineage>
</organism>
<sequence length="173" mass="20451">MEVLKKIISFVLDIFFIGLPVFIIFWFAFDFIIFNRCFLGKEGLNVLYYVLPIITGLLLSVIVAVWVKKMNKYTQMVFILLSACYQFVSLWFTITVFCDKNQNLNLDLKIFVWISIVISLVTMLVRNFKRLSFRDISLINIVFFIWMIDFLFFEIIADFLLSLLSKEMVRGLC</sequence>
<dbReference type="STRING" id="1406840.Q763_00250"/>
<name>A0A0A2LY18_9FLAO</name>
<feature type="transmembrane region" description="Helical" evidence="1">
    <location>
        <begin position="78"/>
        <end position="98"/>
    </location>
</feature>
<gene>
    <name evidence="2" type="ORF">Q763_00250</name>
</gene>
<dbReference type="EMBL" id="JRLV01000001">
    <property type="protein sequence ID" value="KGO84211.1"/>
    <property type="molecule type" value="Genomic_DNA"/>
</dbReference>
<keyword evidence="3" id="KW-1185">Reference proteome</keyword>
<proteinExistence type="predicted"/>
<evidence type="ECO:0000256" key="1">
    <source>
        <dbReference type="SAM" id="Phobius"/>
    </source>
</evidence>
<keyword evidence="1" id="KW-0812">Transmembrane</keyword>
<comment type="caution">
    <text evidence="2">The sequence shown here is derived from an EMBL/GenBank/DDBJ whole genome shotgun (WGS) entry which is preliminary data.</text>
</comment>
<dbReference type="AlphaFoldDB" id="A0A0A2LY18"/>
<evidence type="ECO:0000313" key="3">
    <source>
        <dbReference type="Proteomes" id="UP000030129"/>
    </source>
</evidence>